<dbReference type="EMBL" id="CAFBPW010000073">
    <property type="protein sequence ID" value="CAB5032569.1"/>
    <property type="molecule type" value="Genomic_DNA"/>
</dbReference>
<evidence type="ECO:0000313" key="4">
    <source>
        <dbReference type="EMBL" id="CAB5032569.1"/>
    </source>
</evidence>
<feature type="region of interest" description="Disordered" evidence="1">
    <location>
        <begin position="229"/>
        <end position="249"/>
    </location>
</feature>
<proteinExistence type="predicted"/>
<feature type="domain" description="Phosphatidic acid phosphatase type 2/haloperoxidase" evidence="3">
    <location>
        <begin position="100"/>
        <end position="212"/>
    </location>
</feature>
<organism evidence="4">
    <name type="scientific">freshwater metagenome</name>
    <dbReference type="NCBI Taxonomy" id="449393"/>
    <lineage>
        <taxon>unclassified sequences</taxon>
        <taxon>metagenomes</taxon>
        <taxon>ecological metagenomes</taxon>
    </lineage>
</organism>
<feature type="transmembrane region" description="Helical" evidence="2">
    <location>
        <begin position="99"/>
        <end position="122"/>
    </location>
</feature>
<feature type="transmembrane region" description="Helical" evidence="2">
    <location>
        <begin position="142"/>
        <end position="163"/>
    </location>
</feature>
<name>A0A6J7RUQ7_9ZZZZ</name>
<evidence type="ECO:0000256" key="1">
    <source>
        <dbReference type="SAM" id="MobiDB-lite"/>
    </source>
</evidence>
<gene>
    <name evidence="4" type="ORF">UFOPK4173_00791</name>
</gene>
<evidence type="ECO:0000256" key="2">
    <source>
        <dbReference type="SAM" id="Phobius"/>
    </source>
</evidence>
<protein>
    <submittedName>
        <fullName evidence="4">Unannotated protein</fullName>
    </submittedName>
</protein>
<dbReference type="PANTHER" id="PTHR14969">
    <property type="entry name" value="SPHINGOSINE-1-PHOSPHATE PHOSPHOHYDROLASE"/>
    <property type="match status" value="1"/>
</dbReference>
<reference evidence="4" key="1">
    <citation type="submission" date="2020-05" db="EMBL/GenBank/DDBJ databases">
        <authorList>
            <person name="Chiriac C."/>
            <person name="Salcher M."/>
            <person name="Ghai R."/>
            <person name="Kavagutti S V."/>
        </authorList>
    </citation>
    <scope>NUCLEOTIDE SEQUENCE</scope>
</reference>
<dbReference type="PANTHER" id="PTHR14969:SF13">
    <property type="entry name" value="AT30094P"/>
    <property type="match status" value="1"/>
</dbReference>
<dbReference type="Gene3D" id="1.20.144.10">
    <property type="entry name" value="Phosphatidic acid phosphatase type 2/haloperoxidase"/>
    <property type="match status" value="1"/>
</dbReference>
<dbReference type="AlphaFoldDB" id="A0A6J7RUQ7"/>
<feature type="transmembrane region" description="Helical" evidence="2">
    <location>
        <begin position="170"/>
        <end position="189"/>
    </location>
</feature>
<keyword evidence="2" id="KW-0472">Membrane</keyword>
<feature type="transmembrane region" description="Helical" evidence="2">
    <location>
        <begin position="201"/>
        <end position="219"/>
    </location>
</feature>
<dbReference type="SMART" id="SM00014">
    <property type="entry name" value="acidPPc"/>
    <property type="match status" value="1"/>
</dbReference>
<keyword evidence="2" id="KW-0812">Transmembrane</keyword>
<feature type="transmembrane region" description="Helical" evidence="2">
    <location>
        <begin position="70"/>
        <end position="92"/>
    </location>
</feature>
<accession>A0A6J7RUQ7</accession>
<dbReference type="InterPro" id="IPR000326">
    <property type="entry name" value="PAP2/HPO"/>
</dbReference>
<dbReference type="SUPFAM" id="SSF48317">
    <property type="entry name" value="Acid phosphatase/Vanadium-dependent haloperoxidase"/>
    <property type="match status" value="1"/>
</dbReference>
<dbReference type="Pfam" id="PF01569">
    <property type="entry name" value="PAP2"/>
    <property type="match status" value="1"/>
</dbReference>
<feature type="transmembrane region" description="Helical" evidence="2">
    <location>
        <begin position="18"/>
        <end position="38"/>
    </location>
</feature>
<sequence>MGESKYLSLPDRSNAPRFAIAGVVVLASGLLLGMLVAFQEFWMNERELPISTWFRDLGLSSQWLTTLADWLSWIGSGARTVPVVLVVSLFLVMTKKWPWALFLLASSQLGFFVSNSVKYLVARDRPPWGEFTARQAGTSFPSGHTFTGIASWVAIGIIVLYIFPKRWSRAASAAIVTVGVLVGPSRVILARHWGTDVLGGWLLAAGWLLLVWAAFLWLFQERLSAERAEPADPADPADQGSIIEKNKSN</sequence>
<evidence type="ECO:0000259" key="3">
    <source>
        <dbReference type="SMART" id="SM00014"/>
    </source>
</evidence>
<dbReference type="InterPro" id="IPR036938">
    <property type="entry name" value="PAP2/HPO_sf"/>
</dbReference>
<keyword evidence="2" id="KW-1133">Transmembrane helix</keyword>